<gene>
    <name evidence="1" type="ORF">EV182_008578</name>
</gene>
<dbReference type="EMBL" id="JAMZIH010004502">
    <property type="protein sequence ID" value="KAJ1676248.1"/>
    <property type="molecule type" value="Genomic_DNA"/>
</dbReference>
<dbReference type="Proteomes" id="UP001145114">
    <property type="component" value="Unassembled WGS sequence"/>
</dbReference>
<accession>A0ACC1HKE6</accession>
<name>A0ACC1HKE6_9FUNG</name>
<evidence type="ECO:0000313" key="1">
    <source>
        <dbReference type="EMBL" id="KAJ1676248.1"/>
    </source>
</evidence>
<organism evidence="1 2">
    <name type="scientific">Spiromyces aspiralis</name>
    <dbReference type="NCBI Taxonomy" id="68401"/>
    <lineage>
        <taxon>Eukaryota</taxon>
        <taxon>Fungi</taxon>
        <taxon>Fungi incertae sedis</taxon>
        <taxon>Zoopagomycota</taxon>
        <taxon>Kickxellomycotina</taxon>
        <taxon>Kickxellomycetes</taxon>
        <taxon>Kickxellales</taxon>
        <taxon>Kickxellaceae</taxon>
        <taxon>Spiromyces</taxon>
    </lineage>
</organism>
<reference evidence="1" key="1">
    <citation type="submission" date="2022-06" db="EMBL/GenBank/DDBJ databases">
        <title>Phylogenomic reconstructions and comparative analyses of Kickxellomycotina fungi.</title>
        <authorList>
            <person name="Reynolds N.K."/>
            <person name="Stajich J.E."/>
            <person name="Barry K."/>
            <person name="Grigoriev I.V."/>
            <person name="Crous P."/>
            <person name="Smith M.E."/>
        </authorList>
    </citation>
    <scope>NUCLEOTIDE SEQUENCE</scope>
    <source>
        <strain evidence="1">RSA 2271</strain>
    </source>
</reference>
<feature type="non-terminal residue" evidence="1">
    <location>
        <position position="1"/>
    </location>
</feature>
<feature type="non-terminal residue" evidence="1">
    <location>
        <position position="173"/>
    </location>
</feature>
<proteinExistence type="predicted"/>
<comment type="caution">
    <text evidence="1">The sequence shown here is derived from an EMBL/GenBank/DDBJ whole genome shotgun (WGS) entry which is preliminary data.</text>
</comment>
<protein>
    <submittedName>
        <fullName evidence="1">Uncharacterized protein</fullName>
    </submittedName>
</protein>
<sequence>RLGNCDDINNSNVAATFVSNAKGGSAPAPTTPAKFKGRLRNPNYAGTPSGPAARNQDNNSGSNDMHHSPSRLSLASTNSVGTMATAAGMRGAAVGRYAGAIWAISFSQCGRYFAAGGQDGVVRIWRLKAFAREEQRKQETRQDDSNASAGVTGDATRAKRRNKSHTTATNATA</sequence>
<evidence type="ECO:0000313" key="2">
    <source>
        <dbReference type="Proteomes" id="UP001145114"/>
    </source>
</evidence>
<keyword evidence="2" id="KW-1185">Reference proteome</keyword>